<gene>
    <name evidence="5" type="ORF">OSTQU699_LOCUS10798</name>
</gene>
<evidence type="ECO:0000256" key="2">
    <source>
        <dbReference type="ARBA" id="ARBA00022737"/>
    </source>
</evidence>
<sequence>MNLMDWSSTNILAIGLGTVVYLWSASSGKVTHLHDLANDNDDICSVAWSRSGTYLSVGTRRGTVQVWDTSRSTRLRVLNGHWGRVGAVRWGPHIMASGSRDCTIRLTDVRVGDALIQELRGHRAEVCGLEVGAHEQSAALDWAASENVKRIANRDVLRKAKRVDLGPSFLDSITIVYRGEFLDCI</sequence>
<dbReference type="GO" id="GO:0010997">
    <property type="term" value="F:anaphase-promoting complex binding"/>
    <property type="evidence" value="ECO:0007669"/>
    <property type="project" value="InterPro"/>
</dbReference>
<dbReference type="PANTHER" id="PTHR19918">
    <property type="entry name" value="CELL DIVISION CYCLE 20 CDC20 FIZZY -RELATED"/>
    <property type="match status" value="1"/>
</dbReference>
<dbReference type="InterPro" id="IPR015943">
    <property type="entry name" value="WD40/YVTN_repeat-like_dom_sf"/>
</dbReference>
<dbReference type="Proteomes" id="UP000708148">
    <property type="component" value="Unassembled WGS sequence"/>
</dbReference>
<dbReference type="SUPFAM" id="SSF50978">
    <property type="entry name" value="WD40 repeat-like"/>
    <property type="match status" value="1"/>
</dbReference>
<feature type="repeat" description="WD" evidence="4">
    <location>
        <begin position="36"/>
        <end position="77"/>
    </location>
</feature>
<dbReference type="Pfam" id="PF00400">
    <property type="entry name" value="WD40"/>
    <property type="match status" value="2"/>
</dbReference>
<keyword evidence="2" id="KW-0677">Repeat</keyword>
<dbReference type="PROSITE" id="PS50294">
    <property type="entry name" value="WD_REPEATS_REGION"/>
    <property type="match status" value="1"/>
</dbReference>
<evidence type="ECO:0000313" key="6">
    <source>
        <dbReference type="Proteomes" id="UP000708148"/>
    </source>
</evidence>
<dbReference type="Gene3D" id="2.130.10.10">
    <property type="entry name" value="YVTN repeat-like/Quinoprotein amine dehydrogenase"/>
    <property type="match status" value="1"/>
</dbReference>
<feature type="repeat" description="WD" evidence="4">
    <location>
        <begin position="78"/>
        <end position="117"/>
    </location>
</feature>
<dbReference type="InterPro" id="IPR001680">
    <property type="entry name" value="WD40_rpt"/>
</dbReference>
<accession>A0A8S1JFX9</accession>
<reference evidence="5" key="1">
    <citation type="submission" date="2020-12" db="EMBL/GenBank/DDBJ databases">
        <authorList>
            <person name="Iha C."/>
        </authorList>
    </citation>
    <scope>NUCLEOTIDE SEQUENCE</scope>
</reference>
<keyword evidence="1 4" id="KW-0853">WD repeat</keyword>
<name>A0A8S1JFX9_9CHLO</name>
<dbReference type="SMART" id="SM00320">
    <property type="entry name" value="WD40"/>
    <property type="match status" value="2"/>
</dbReference>
<dbReference type="GO" id="GO:0005680">
    <property type="term" value="C:anaphase-promoting complex"/>
    <property type="evidence" value="ECO:0007669"/>
    <property type="project" value="TreeGrafter"/>
</dbReference>
<evidence type="ECO:0000256" key="4">
    <source>
        <dbReference type="PROSITE-ProRule" id="PRU00221"/>
    </source>
</evidence>
<protein>
    <recommendedName>
        <fullName evidence="7">Anaphase-promoting complex subunit 4 WD40 domain-containing protein</fullName>
    </recommendedName>
</protein>
<dbReference type="InterPro" id="IPR033010">
    <property type="entry name" value="Cdc20/Fizzy"/>
</dbReference>
<evidence type="ECO:0000256" key="3">
    <source>
        <dbReference type="ARBA" id="ARBA00023306"/>
    </source>
</evidence>
<dbReference type="GO" id="GO:0031145">
    <property type="term" value="P:anaphase-promoting complex-dependent catabolic process"/>
    <property type="evidence" value="ECO:0007669"/>
    <property type="project" value="TreeGrafter"/>
</dbReference>
<evidence type="ECO:0008006" key="7">
    <source>
        <dbReference type="Google" id="ProtNLM"/>
    </source>
</evidence>
<dbReference type="PROSITE" id="PS50082">
    <property type="entry name" value="WD_REPEATS_2"/>
    <property type="match status" value="2"/>
</dbReference>
<comment type="caution">
    <text evidence="5">The sequence shown here is derived from an EMBL/GenBank/DDBJ whole genome shotgun (WGS) entry which is preliminary data.</text>
</comment>
<dbReference type="AlphaFoldDB" id="A0A8S1JFX9"/>
<keyword evidence="6" id="KW-1185">Reference proteome</keyword>
<evidence type="ECO:0000256" key="1">
    <source>
        <dbReference type="ARBA" id="ARBA00022574"/>
    </source>
</evidence>
<dbReference type="EMBL" id="CAJHUC010003126">
    <property type="protein sequence ID" value="CAD7705443.1"/>
    <property type="molecule type" value="Genomic_DNA"/>
</dbReference>
<dbReference type="OrthoDB" id="10263272at2759"/>
<keyword evidence="3" id="KW-0131">Cell cycle</keyword>
<dbReference type="InterPro" id="IPR036322">
    <property type="entry name" value="WD40_repeat_dom_sf"/>
</dbReference>
<dbReference type="PANTHER" id="PTHR19918:SF1">
    <property type="entry name" value="FIZZY-RELATED PROTEIN HOMOLOG"/>
    <property type="match status" value="1"/>
</dbReference>
<evidence type="ECO:0000313" key="5">
    <source>
        <dbReference type="EMBL" id="CAD7705443.1"/>
    </source>
</evidence>
<proteinExistence type="predicted"/>
<dbReference type="GO" id="GO:1990757">
    <property type="term" value="F:ubiquitin ligase activator activity"/>
    <property type="evidence" value="ECO:0007669"/>
    <property type="project" value="TreeGrafter"/>
</dbReference>
<organism evidence="5 6">
    <name type="scientific">Ostreobium quekettii</name>
    <dbReference type="NCBI Taxonomy" id="121088"/>
    <lineage>
        <taxon>Eukaryota</taxon>
        <taxon>Viridiplantae</taxon>
        <taxon>Chlorophyta</taxon>
        <taxon>core chlorophytes</taxon>
        <taxon>Ulvophyceae</taxon>
        <taxon>TCBD clade</taxon>
        <taxon>Bryopsidales</taxon>
        <taxon>Ostreobineae</taxon>
        <taxon>Ostreobiaceae</taxon>
        <taxon>Ostreobium</taxon>
    </lineage>
</organism>
<dbReference type="GO" id="GO:1905786">
    <property type="term" value="P:positive regulation of anaphase-promoting complex-dependent catabolic process"/>
    <property type="evidence" value="ECO:0007669"/>
    <property type="project" value="TreeGrafter"/>
</dbReference>